<sequence>MSTAKGDADADDVSLIQPRHPAANIHWTSALALVVGCIVGSAATVIMTSDLGDWGRSPDEEPISQITFVEDVDGRRMADGDVAVQETIRFSSGDDGVPKFCWSCENAPSRGWNWNWGYGKCKCDAGWTGACCDVAKVITEDRWGPYNGDGGRGTFELYTQYHDNMHDEEKGLIYPKTGDTNVPDWLHGLWWMEGNPAAEEVASFGKSTWVSAADGGYTGAISTGMELHFYFNEAQDRAQIIPSGAVTLQDVGTGVLRVPVFLLHFEMSKNEEDGGQSWQRNSWVGGMSPFSFTYNLKRIIDGDGKRAMYWDEYMDTVPPTGLITKRMHDF</sequence>
<keyword evidence="1" id="KW-0472">Membrane</keyword>
<comment type="caution">
    <text evidence="2">The sequence shown here is derived from an EMBL/GenBank/DDBJ whole genome shotgun (WGS) entry which is preliminary data.</text>
</comment>
<reference evidence="2 3" key="1">
    <citation type="journal article" date="2023" name="Commun. Biol.">
        <title>Genome analysis of Parmales, the sister group of diatoms, reveals the evolutionary specialization of diatoms from phago-mixotrophs to photoautotrophs.</title>
        <authorList>
            <person name="Ban H."/>
            <person name="Sato S."/>
            <person name="Yoshikawa S."/>
            <person name="Yamada K."/>
            <person name="Nakamura Y."/>
            <person name="Ichinomiya M."/>
            <person name="Sato N."/>
            <person name="Blanc-Mathieu R."/>
            <person name="Endo H."/>
            <person name="Kuwata A."/>
            <person name="Ogata H."/>
        </authorList>
    </citation>
    <scope>NUCLEOTIDE SEQUENCE [LARGE SCALE GENOMIC DNA]</scope>
</reference>
<protein>
    <submittedName>
        <fullName evidence="2">Uncharacterized protein</fullName>
    </submittedName>
</protein>
<organism evidence="2 3">
    <name type="scientific">Tetraparma gracilis</name>
    <dbReference type="NCBI Taxonomy" id="2962635"/>
    <lineage>
        <taxon>Eukaryota</taxon>
        <taxon>Sar</taxon>
        <taxon>Stramenopiles</taxon>
        <taxon>Ochrophyta</taxon>
        <taxon>Bolidophyceae</taxon>
        <taxon>Parmales</taxon>
        <taxon>Triparmaceae</taxon>
        <taxon>Tetraparma</taxon>
    </lineage>
</organism>
<evidence type="ECO:0000313" key="2">
    <source>
        <dbReference type="EMBL" id="GMI54157.1"/>
    </source>
</evidence>
<name>A0ABQ6NBB6_9STRA</name>
<gene>
    <name evidence="2" type="ORF">TeGR_g608</name>
</gene>
<keyword evidence="1" id="KW-0812">Transmembrane</keyword>
<evidence type="ECO:0000256" key="1">
    <source>
        <dbReference type="SAM" id="Phobius"/>
    </source>
</evidence>
<evidence type="ECO:0000313" key="3">
    <source>
        <dbReference type="Proteomes" id="UP001165060"/>
    </source>
</evidence>
<dbReference type="Proteomes" id="UP001165060">
    <property type="component" value="Unassembled WGS sequence"/>
</dbReference>
<proteinExistence type="predicted"/>
<keyword evidence="3" id="KW-1185">Reference proteome</keyword>
<feature type="transmembrane region" description="Helical" evidence="1">
    <location>
        <begin position="25"/>
        <end position="47"/>
    </location>
</feature>
<accession>A0ABQ6NBB6</accession>
<keyword evidence="1" id="KW-1133">Transmembrane helix</keyword>
<dbReference type="EMBL" id="BRYB01006647">
    <property type="protein sequence ID" value="GMI54157.1"/>
    <property type="molecule type" value="Genomic_DNA"/>
</dbReference>